<dbReference type="Proteomes" id="UP001582793">
    <property type="component" value="Unassembled WGS sequence"/>
</dbReference>
<dbReference type="EMBL" id="JBCGDC010000026">
    <property type="protein sequence ID" value="MFB6393764.1"/>
    <property type="molecule type" value="Genomic_DNA"/>
</dbReference>
<gene>
    <name evidence="1" type="ORF">AAFH96_11670</name>
</gene>
<evidence type="ECO:0000313" key="2">
    <source>
        <dbReference type="Proteomes" id="UP001582793"/>
    </source>
</evidence>
<proteinExistence type="predicted"/>
<reference evidence="1 2" key="1">
    <citation type="submission" date="2024-04" db="EMBL/GenBank/DDBJ databases">
        <title>Polymorphospora sp. isolated from Baiyangdian Lake in Xiong'an New Area.</title>
        <authorList>
            <person name="Zhang X."/>
            <person name="Liu J."/>
        </authorList>
    </citation>
    <scope>NUCLEOTIDE SEQUENCE [LARGE SCALE GENOMIC DNA]</scope>
    <source>
        <strain evidence="1 2">2-325</strain>
    </source>
</reference>
<protein>
    <recommendedName>
        <fullName evidence="3">Helix-turn-helix domain-containing protein</fullName>
    </recommendedName>
</protein>
<evidence type="ECO:0008006" key="3">
    <source>
        <dbReference type="Google" id="ProtNLM"/>
    </source>
</evidence>
<sequence length="102" mass="11517">MPDRDQVLRLLDQGNDYVEVGRRLGIPPGQAYLIATGVPADDGVTVNRERRGRPGLLPSRTQRLVNDREVNPMSSALVREWVRRRATEDQPMQRAARADGRN</sequence>
<comment type="caution">
    <text evidence="1">The sequence shown here is derived from an EMBL/GenBank/DDBJ whole genome shotgun (WGS) entry which is preliminary data.</text>
</comment>
<name>A0ABV5CP28_9ACTN</name>
<dbReference type="RefSeq" id="WP_375734124.1">
    <property type="nucleotide sequence ID" value="NZ_JBCGDC010000026.1"/>
</dbReference>
<organism evidence="1 2">
    <name type="scientific">Polymorphospora lycopeni</name>
    <dbReference type="NCBI Taxonomy" id="3140240"/>
    <lineage>
        <taxon>Bacteria</taxon>
        <taxon>Bacillati</taxon>
        <taxon>Actinomycetota</taxon>
        <taxon>Actinomycetes</taxon>
        <taxon>Micromonosporales</taxon>
        <taxon>Micromonosporaceae</taxon>
        <taxon>Polymorphospora</taxon>
    </lineage>
</organism>
<keyword evidence="2" id="KW-1185">Reference proteome</keyword>
<evidence type="ECO:0000313" key="1">
    <source>
        <dbReference type="EMBL" id="MFB6393764.1"/>
    </source>
</evidence>
<accession>A0ABV5CP28</accession>